<dbReference type="EMBL" id="JACHGB010000007">
    <property type="protein sequence ID" value="MBB5273604.1"/>
    <property type="molecule type" value="Genomic_DNA"/>
</dbReference>
<gene>
    <name evidence="3" type="ORF">HNQ70_003634</name>
</gene>
<dbReference type="AlphaFoldDB" id="A0A7W8HK78"/>
<accession>A0A7W8HK78</accession>
<dbReference type="Proteomes" id="UP000532440">
    <property type="component" value="Unassembled WGS sequence"/>
</dbReference>
<dbReference type="GO" id="GO:0016757">
    <property type="term" value="F:glycosyltransferase activity"/>
    <property type="evidence" value="ECO:0007669"/>
    <property type="project" value="InterPro"/>
</dbReference>
<evidence type="ECO:0000259" key="2">
    <source>
        <dbReference type="Pfam" id="PF00534"/>
    </source>
</evidence>
<reference evidence="3 4" key="1">
    <citation type="submission" date="2020-08" db="EMBL/GenBank/DDBJ databases">
        <title>Genomic Encyclopedia of Type Strains, Phase IV (KMG-IV): sequencing the most valuable type-strain genomes for metagenomic binning, comparative biology and taxonomic classification.</title>
        <authorList>
            <person name="Goeker M."/>
        </authorList>
    </citation>
    <scope>NUCLEOTIDE SEQUENCE [LARGE SCALE GENOMIC DNA]</scope>
    <source>
        <strain evidence="3 4">DSM 29781</strain>
    </source>
</reference>
<dbReference type="Gene3D" id="3.40.50.2000">
    <property type="entry name" value="Glycogen Phosphorylase B"/>
    <property type="match status" value="1"/>
</dbReference>
<comment type="caution">
    <text evidence="3">The sequence shown here is derived from an EMBL/GenBank/DDBJ whole genome shotgun (WGS) entry which is preliminary data.</text>
</comment>
<keyword evidence="3" id="KW-0808">Transferase</keyword>
<dbReference type="PANTHER" id="PTHR46401:SF9">
    <property type="entry name" value="MANNOSYLTRANSFERASE A"/>
    <property type="match status" value="1"/>
</dbReference>
<dbReference type="InterPro" id="IPR001296">
    <property type="entry name" value="Glyco_trans_1"/>
</dbReference>
<sequence>MPPPPDFRPDAAQTQRLLRLHRRALAFRDAQRDADLVAEVNLRYREALAARCLAAPAPGAQAEDSGRILYNVSNLCRRRSPNSIDRVVLALRAELARRPQRLLPVAYDGTSWREARDLATGGDPQAPRMAATGPALAAGPDDRLLNVELDYQLPLEAFAQLARMRRAGLRIATLVHDVFALSYPQWTSYTEVLSFDAWLQRSLAASDRIVCLSQHSARQLRRWVATAPLPAGAPRRRLPVSVIDAGGDGLSAAGPAPQWTGAGDAARFVLPDDDVPTFLAIAAIHPRKGVDTLVAAFSQLWEQGQDLRLVLSGRSIDQNMTAMIRAHPEAGRRLLAPGFLGDEQLRRIAARAQALILPSRDEGFGLPMAEAAALGRPTIARDIPVFREIAGDQPFWFESGRGPRHTLAARLRDWLALDAAQRARHVPAQAFAPWSRSAAQLAAVLTGGPDFIQLEMPSGPPPGRTAPSDGPRAPA</sequence>
<feature type="region of interest" description="Disordered" evidence="1">
    <location>
        <begin position="453"/>
        <end position="475"/>
    </location>
</feature>
<protein>
    <submittedName>
        <fullName evidence="3">Glycosyltransferase involved in cell wall biosynthesis</fullName>
    </submittedName>
</protein>
<name>A0A7W8HK78_9BURK</name>
<evidence type="ECO:0000313" key="3">
    <source>
        <dbReference type="EMBL" id="MBB5273604.1"/>
    </source>
</evidence>
<dbReference type="RefSeq" id="WP_183970384.1">
    <property type="nucleotide sequence ID" value="NZ_BAABEW010000020.1"/>
</dbReference>
<dbReference type="CDD" id="cd03809">
    <property type="entry name" value="GT4_MtfB-like"/>
    <property type="match status" value="1"/>
</dbReference>
<organism evidence="3 4">
    <name type="scientific">Quisquiliibacterium transsilvanicum</name>
    <dbReference type="NCBI Taxonomy" id="1549638"/>
    <lineage>
        <taxon>Bacteria</taxon>
        <taxon>Pseudomonadati</taxon>
        <taxon>Pseudomonadota</taxon>
        <taxon>Betaproteobacteria</taxon>
        <taxon>Burkholderiales</taxon>
        <taxon>Burkholderiaceae</taxon>
        <taxon>Quisquiliibacterium</taxon>
    </lineage>
</organism>
<proteinExistence type="predicted"/>
<feature type="domain" description="Glycosyl transferase family 1" evidence="2">
    <location>
        <begin position="271"/>
        <end position="418"/>
    </location>
</feature>
<dbReference type="PANTHER" id="PTHR46401">
    <property type="entry name" value="GLYCOSYLTRANSFERASE WBBK-RELATED"/>
    <property type="match status" value="1"/>
</dbReference>
<dbReference type="SUPFAM" id="SSF53756">
    <property type="entry name" value="UDP-Glycosyltransferase/glycogen phosphorylase"/>
    <property type="match status" value="1"/>
</dbReference>
<dbReference type="Pfam" id="PF00534">
    <property type="entry name" value="Glycos_transf_1"/>
    <property type="match status" value="1"/>
</dbReference>
<evidence type="ECO:0000313" key="4">
    <source>
        <dbReference type="Proteomes" id="UP000532440"/>
    </source>
</evidence>
<evidence type="ECO:0000256" key="1">
    <source>
        <dbReference type="SAM" id="MobiDB-lite"/>
    </source>
</evidence>
<keyword evidence="4" id="KW-1185">Reference proteome</keyword>